<dbReference type="InterPro" id="IPR019533">
    <property type="entry name" value="Peptidase_S26"/>
</dbReference>
<keyword evidence="6" id="KW-0614">Plasmid</keyword>
<dbReference type="Gene3D" id="2.10.109.10">
    <property type="entry name" value="Umud Fragment, subunit A"/>
    <property type="match status" value="1"/>
</dbReference>
<dbReference type="Proteomes" id="UP000028681">
    <property type="component" value="Plasmid 1"/>
</dbReference>
<dbReference type="HOGENOM" id="CLU_104604_1_1_6"/>
<dbReference type="GO" id="GO:0006465">
    <property type="term" value="P:signal peptide processing"/>
    <property type="evidence" value="ECO:0007669"/>
    <property type="project" value="InterPro"/>
</dbReference>
<feature type="transmembrane region" description="Helical" evidence="4">
    <location>
        <begin position="15"/>
        <end position="37"/>
    </location>
</feature>
<dbReference type="SUPFAM" id="SSF51306">
    <property type="entry name" value="LexA/Signal peptidase"/>
    <property type="match status" value="1"/>
</dbReference>
<dbReference type="KEGG" id="ete:ETEE_p1084"/>
<geneLocation type="plasmid" evidence="6 7">
    <name>1</name>
</geneLocation>
<comment type="similarity">
    <text evidence="1">Belongs to the peptidase S26 family.</text>
</comment>
<evidence type="ECO:0000259" key="5">
    <source>
        <dbReference type="Pfam" id="PF10502"/>
    </source>
</evidence>
<protein>
    <recommendedName>
        <fullName evidence="2">Signal peptidase I</fullName>
    </recommendedName>
    <alternativeName>
        <fullName evidence="3">Leader peptidase I</fullName>
    </alternativeName>
</protein>
<name>A0A076LPZ2_9GAMM</name>
<evidence type="ECO:0000256" key="2">
    <source>
        <dbReference type="ARBA" id="ARBA00019232"/>
    </source>
</evidence>
<feature type="domain" description="Peptidase S26" evidence="5">
    <location>
        <begin position="23"/>
        <end position="172"/>
    </location>
</feature>
<evidence type="ECO:0000313" key="6">
    <source>
        <dbReference type="EMBL" id="AIJ10675.1"/>
    </source>
</evidence>
<keyword evidence="4" id="KW-0812">Transmembrane</keyword>
<dbReference type="CDD" id="cd06530">
    <property type="entry name" value="S26_SPase_I"/>
    <property type="match status" value="1"/>
</dbReference>
<dbReference type="AlphaFoldDB" id="A0A076LPZ2"/>
<reference evidence="6 7" key="1">
    <citation type="journal article" date="2012" name="PLoS ONE">
        <title>Edwardsiella comparative phylogenomics reveal the new intra/inter-species taxonomic relationships, virulence evolution and niche adaptation mechanisms.</title>
        <authorList>
            <person name="Yang M."/>
            <person name="Lv Y."/>
            <person name="Xiao J."/>
            <person name="Wu H."/>
            <person name="Zheng H."/>
            <person name="Liu Q."/>
            <person name="Zhang Y."/>
            <person name="Wang Q."/>
        </authorList>
    </citation>
    <scope>NUCLEOTIDE SEQUENCE [LARGE SCALE GENOMIC DNA]</scope>
    <source>
        <strain evidence="7">080813</strain>
        <plasmid evidence="7">Plasmid 1</plasmid>
    </source>
</reference>
<proteinExistence type="inferred from homology"/>
<gene>
    <name evidence="6" type="primary">trhF</name>
    <name evidence="6" type="ORF">ETEE_p1084</name>
</gene>
<sequence>MSRWLERFFVKKEPWVYFSLKAGIVIVAILLAGSMFANRYRIGIDPQKEKCLPGYTFFLVDLQDKEMERGAVYAFHAKNMEPFYKDGTRMIKILSGMPGDIVEINDDWLIKVNGDVVGEGLQLAKRLQRQESSFYGKAKLSDGSYWFMGKSPFSFDSRYWGTVKNDQIIGRAYPLF</sequence>
<accession>A0A076LPZ2</accession>
<dbReference type="GO" id="GO:0016020">
    <property type="term" value="C:membrane"/>
    <property type="evidence" value="ECO:0007669"/>
    <property type="project" value="InterPro"/>
</dbReference>
<dbReference type="GO" id="GO:0004252">
    <property type="term" value="F:serine-type endopeptidase activity"/>
    <property type="evidence" value="ECO:0007669"/>
    <property type="project" value="InterPro"/>
</dbReference>
<keyword evidence="4" id="KW-0472">Membrane</keyword>
<keyword evidence="4" id="KW-1133">Transmembrane helix</keyword>
<dbReference type="PANTHER" id="PTHR43390">
    <property type="entry name" value="SIGNAL PEPTIDASE I"/>
    <property type="match status" value="1"/>
</dbReference>
<organism evidence="6 7">
    <name type="scientific">Edwardsiella anguillarum ET080813</name>
    <dbReference type="NCBI Taxonomy" id="667120"/>
    <lineage>
        <taxon>Bacteria</taxon>
        <taxon>Pseudomonadati</taxon>
        <taxon>Pseudomonadota</taxon>
        <taxon>Gammaproteobacteria</taxon>
        <taxon>Enterobacterales</taxon>
        <taxon>Hafniaceae</taxon>
        <taxon>Edwardsiella</taxon>
    </lineage>
</organism>
<dbReference type="Pfam" id="PF10502">
    <property type="entry name" value="Peptidase_S26"/>
    <property type="match status" value="1"/>
</dbReference>
<dbReference type="InterPro" id="IPR036286">
    <property type="entry name" value="LexA/Signal_pep-like_sf"/>
</dbReference>
<dbReference type="EMBL" id="CP006665">
    <property type="protein sequence ID" value="AIJ10675.1"/>
    <property type="molecule type" value="Genomic_DNA"/>
</dbReference>
<evidence type="ECO:0000256" key="1">
    <source>
        <dbReference type="ARBA" id="ARBA00009370"/>
    </source>
</evidence>
<dbReference type="InterPro" id="IPR000223">
    <property type="entry name" value="Pept_S26A_signal_pept_1"/>
</dbReference>
<evidence type="ECO:0000256" key="3">
    <source>
        <dbReference type="ARBA" id="ARBA00029906"/>
    </source>
</evidence>
<evidence type="ECO:0000256" key="4">
    <source>
        <dbReference type="SAM" id="Phobius"/>
    </source>
</evidence>
<dbReference type="PANTHER" id="PTHR43390:SF1">
    <property type="entry name" value="CHLOROPLAST PROCESSING PEPTIDASE"/>
    <property type="match status" value="1"/>
</dbReference>
<evidence type="ECO:0000313" key="7">
    <source>
        <dbReference type="Proteomes" id="UP000028681"/>
    </source>
</evidence>